<dbReference type="EMBL" id="FRAF01000010">
    <property type="protein sequence ID" value="SHK21554.1"/>
    <property type="molecule type" value="Genomic_DNA"/>
</dbReference>
<evidence type="ECO:0000313" key="15">
    <source>
        <dbReference type="EMBL" id="SHK21554.1"/>
    </source>
</evidence>
<comment type="subcellular location">
    <subcellularLocation>
        <location evidence="2">Cell membrane</location>
        <topology evidence="2">Multi-pass membrane protein</topology>
    </subcellularLocation>
</comment>
<dbReference type="SMART" id="SM00387">
    <property type="entry name" value="HATPase_c"/>
    <property type="match status" value="1"/>
</dbReference>
<feature type="transmembrane region" description="Helical" evidence="13">
    <location>
        <begin position="120"/>
        <end position="141"/>
    </location>
</feature>
<dbReference type="Gene3D" id="3.30.450.40">
    <property type="match status" value="1"/>
</dbReference>
<comment type="catalytic activity">
    <reaction evidence="1">
        <text>ATP + protein L-histidine = ADP + protein N-phospho-L-histidine.</text>
        <dbReference type="EC" id="2.7.13.3"/>
    </reaction>
</comment>
<dbReference type="AlphaFoldDB" id="A0A1M6QMT8"/>
<gene>
    <name evidence="15" type="ORF">SAMN05443507_11053</name>
</gene>
<dbReference type="Gene3D" id="1.10.287.130">
    <property type="match status" value="1"/>
</dbReference>
<evidence type="ECO:0000256" key="10">
    <source>
        <dbReference type="ARBA" id="ARBA00022989"/>
    </source>
</evidence>
<keyword evidence="16" id="KW-1185">Reference proteome</keyword>
<evidence type="ECO:0000256" key="2">
    <source>
        <dbReference type="ARBA" id="ARBA00004651"/>
    </source>
</evidence>
<dbReference type="InterPro" id="IPR025201">
    <property type="entry name" value="KdpD_TM"/>
</dbReference>
<dbReference type="RefSeq" id="WP_083574158.1">
    <property type="nucleotide sequence ID" value="NZ_FRAF01000010.1"/>
</dbReference>
<dbReference type="SUPFAM" id="SSF55874">
    <property type="entry name" value="ATPase domain of HSP90 chaperone/DNA topoisomerase II/histidine kinase"/>
    <property type="match status" value="1"/>
</dbReference>
<dbReference type="InterPro" id="IPR003594">
    <property type="entry name" value="HATPase_dom"/>
</dbReference>
<evidence type="ECO:0000256" key="6">
    <source>
        <dbReference type="ARBA" id="ARBA00022692"/>
    </source>
</evidence>
<dbReference type="PANTHER" id="PTHR45569:SF1">
    <property type="entry name" value="SENSOR PROTEIN KDPD"/>
    <property type="match status" value="1"/>
</dbReference>
<dbReference type="InterPro" id="IPR005467">
    <property type="entry name" value="His_kinase_dom"/>
</dbReference>
<keyword evidence="4" id="KW-0597">Phosphoprotein</keyword>
<dbReference type="FunFam" id="3.30.565.10:FF:000006">
    <property type="entry name" value="Sensor histidine kinase WalK"/>
    <property type="match status" value="1"/>
</dbReference>
<dbReference type="InterPro" id="IPR003018">
    <property type="entry name" value="GAF"/>
</dbReference>
<organism evidence="15 16">
    <name type="scientific">Alicyclobacillus tolerans</name>
    <dbReference type="NCBI Taxonomy" id="90970"/>
    <lineage>
        <taxon>Bacteria</taxon>
        <taxon>Bacillati</taxon>
        <taxon>Bacillota</taxon>
        <taxon>Bacilli</taxon>
        <taxon>Bacillales</taxon>
        <taxon>Alicyclobacillaceae</taxon>
        <taxon>Alicyclobacillus</taxon>
    </lineage>
</organism>
<dbReference type="GO" id="GO:0005886">
    <property type="term" value="C:plasma membrane"/>
    <property type="evidence" value="ECO:0007669"/>
    <property type="project" value="UniProtKB-SubCell"/>
</dbReference>
<dbReference type="Pfam" id="PF13493">
    <property type="entry name" value="DUF4118"/>
    <property type="match status" value="1"/>
</dbReference>
<feature type="domain" description="Histidine kinase" evidence="14">
    <location>
        <begin position="317"/>
        <end position="532"/>
    </location>
</feature>
<dbReference type="OrthoDB" id="9813151at2"/>
<proteinExistence type="predicted"/>
<keyword evidence="10 13" id="KW-1133">Transmembrane helix</keyword>
<name>A0A1M6QMT8_9BACL</name>
<dbReference type="SMART" id="SM00388">
    <property type="entry name" value="HisKA"/>
    <property type="match status" value="1"/>
</dbReference>
<dbReference type="Gene3D" id="1.20.120.620">
    <property type="entry name" value="Backbone structure of the membrane domain of e. Coli histidine kinase receptor kdpd"/>
    <property type="match status" value="1"/>
</dbReference>
<evidence type="ECO:0000256" key="12">
    <source>
        <dbReference type="ARBA" id="ARBA00023136"/>
    </source>
</evidence>
<dbReference type="GO" id="GO:0000155">
    <property type="term" value="F:phosphorelay sensor kinase activity"/>
    <property type="evidence" value="ECO:0007669"/>
    <property type="project" value="InterPro"/>
</dbReference>
<evidence type="ECO:0000256" key="1">
    <source>
        <dbReference type="ARBA" id="ARBA00000085"/>
    </source>
</evidence>
<evidence type="ECO:0000256" key="4">
    <source>
        <dbReference type="ARBA" id="ARBA00022553"/>
    </source>
</evidence>
<feature type="transmembrane region" description="Helical" evidence="13">
    <location>
        <begin position="42"/>
        <end position="66"/>
    </location>
</feature>
<evidence type="ECO:0000256" key="5">
    <source>
        <dbReference type="ARBA" id="ARBA00022679"/>
    </source>
</evidence>
<sequence length="544" mass="60893">MKSFSPKWQILDSTHKGNRKSYIAFIKKIPIIRYLISNKNRLTAYTVTIGMNGVLTLLLFIIGFTYDRVNIAMLYLLPVLIASVTYGLGPGILSACLGLLLFDFFFIPPIFSYSVSDLRFLVSFAVFLTVAILTASLASQMRRRAEEAKRREAIANTLYSLSRQLAANSQIEAIINLILQFVENAFDTQAMIALSQEKEFKYYFSTTHDQQVMAKTDQYILKWVFRHGQTAGLGSKTYQSAALLYIPLKADENNYGVLCIGEPGNYTISTHRDHIEILHAIAGLAAISLARIHYEEQAQLAHLAAESERLRTALINSISHELKTPLTTIIGASGGLIDSFDKLSIEDSLELISTIREGAMRMNRLVSNLIGMMRIESGMMQLKRRETDILDILGVALADLKEILQTHPVHISTDGDIPEMYLDELLLEQVLVNIISNAAKYSEQDSPIDISIQKDVQHLHIEVRDYGIGIPDDEKHLIFNKFYRASNTTHISGTGLGLAICHSVIEAHGGKIRAENAFPRGTRIIVQLPIQSVHSQKIRKDDKN</sequence>
<dbReference type="InterPro" id="IPR052023">
    <property type="entry name" value="Histidine_kinase_KdpD"/>
</dbReference>
<dbReference type="PRINTS" id="PR00344">
    <property type="entry name" value="BCTRLSENSOR"/>
</dbReference>
<evidence type="ECO:0000256" key="7">
    <source>
        <dbReference type="ARBA" id="ARBA00022741"/>
    </source>
</evidence>
<dbReference type="InterPro" id="IPR036890">
    <property type="entry name" value="HATPase_C_sf"/>
</dbReference>
<dbReference type="CDD" id="cd00082">
    <property type="entry name" value="HisKA"/>
    <property type="match status" value="1"/>
</dbReference>
<dbReference type="CDD" id="cd00075">
    <property type="entry name" value="HATPase"/>
    <property type="match status" value="1"/>
</dbReference>
<evidence type="ECO:0000256" key="3">
    <source>
        <dbReference type="ARBA" id="ARBA00012438"/>
    </source>
</evidence>
<dbReference type="SUPFAM" id="SSF55781">
    <property type="entry name" value="GAF domain-like"/>
    <property type="match status" value="1"/>
</dbReference>
<keyword evidence="12 13" id="KW-0472">Membrane</keyword>
<keyword evidence="11" id="KW-0902">Two-component regulatory system</keyword>
<keyword evidence="9" id="KW-0067">ATP-binding</keyword>
<dbReference type="Gene3D" id="3.30.565.10">
    <property type="entry name" value="Histidine kinase-like ATPase, C-terminal domain"/>
    <property type="match status" value="1"/>
</dbReference>
<dbReference type="EC" id="2.7.13.3" evidence="3"/>
<evidence type="ECO:0000259" key="14">
    <source>
        <dbReference type="PROSITE" id="PS50109"/>
    </source>
</evidence>
<dbReference type="InterPro" id="IPR004358">
    <property type="entry name" value="Sig_transdc_His_kin-like_C"/>
</dbReference>
<dbReference type="SUPFAM" id="SSF47384">
    <property type="entry name" value="Homodimeric domain of signal transducing histidine kinase"/>
    <property type="match status" value="1"/>
</dbReference>
<keyword evidence="8 15" id="KW-0418">Kinase</keyword>
<reference evidence="16" key="1">
    <citation type="submission" date="2016-11" db="EMBL/GenBank/DDBJ databases">
        <authorList>
            <person name="Varghese N."/>
            <person name="Submissions S."/>
        </authorList>
    </citation>
    <scope>NUCLEOTIDE SEQUENCE [LARGE SCALE GENOMIC DNA]</scope>
    <source>
        <strain evidence="16">USBA-503</strain>
    </source>
</reference>
<accession>A0A1M6QMT8</accession>
<keyword evidence="5" id="KW-0808">Transferase</keyword>
<evidence type="ECO:0000313" key="16">
    <source>
        <dbReference type="Proteomes" id="UP000184016"/>
    </source>
</evidence>
<evidence type="ECO:0000256" key="11">
    <source>
        <dbReference type="ARBA" id="ARBA00023012"/>
    </source>
</evidence>
<dbReference type="InterPro" id="IPR003661">
    <property type="entry name" value="HisK_dim/P_dom"/>
</dbReference>
<dbReference type="InterPro" id="IPR029016">
    <property type="entry name" value="GAF-like_dom_sf"/>
</dbReference>
<dbReference type="Pfam" id="PF00512">
    <property type="entry name" value="HisKA"/>
    <property type="match status" value="1"/>
</dbReference>
<dbReference type="InterPro" id="IPR038318">
    <property type="entry name" value="KdpD_sf"/>
</dbReference>
<dbReference type="GO" id="GO:0005524">
    <property type="term" value="F:ATP binding"/>
    <property type="evidence" value="ECO:0007669"/>
    <property type="project" value="UniProtKB-KW"/>
</dbReference>
<evidence type="ECO:0000256" key="8">
    <source>
        <dbReference type="ARBA" id="ARBA00022777"/>
    </source>
</evidence>
<keyword evidence="6 13" id="KW-0812">Transmembrane</keyword>
<evidence type="ECO:0000256" key="9">
    <source>
        <dbReference type="ARBA" id="ARBA00022840"/>
    </source>
</evidence>
<dbReference type="PROSITE" id="PS50109">
    <property type="entry name" value="HIS_KIN"/>
    <property type="match status" value="1"/>
</dbReference>
<dbReference type="InterPro" id="IPR036097">
    <property type="entry name" value="HisK_dim/P_sf"/>
</dbReference>
<dbReference type="PANTHER" id="PTHR45569">
    <property type="entry name" value="SENSOR PROTEIN KDPD"/>
    <property type="match status" value="1"/>
</dbReference>
<dbReference type="Pfam" id="PF02518">
    <property type="entry name" value="HATPase_c"/>
    <property type="match status" value="1"/>
</dbReference>
<dbReference type="Pfam" id="PF13492">
    <property type="entry name" value="GAF_3"/>
    <property type="match status" value="1"/>
</dbReference>
<dbReference type="STRING" id="1830138.SAMN05443507_11053"/>
<keyword evidence="7" id="KW-0547">Nucleotide-binding</keyword>
<evidence type="ECO:0000256" key="13">
    <source>
        <dbReference type="SAM" id="Phobius"/>
    </source>
</evidence>
<dbReference type="Proteomes" id="UP000184016">
    <property type="component" value="Unassembled WGS sequence"/>
</dbReference>
<protein>
    <recommendedName>
        <fullName evidence="3">histidine kinase</fullName>
        <ecNumber evidence="3">2.7.13.3</ecNumber>
    </recommendedName>
</protein>